<protein>
    <submittedName>
        <fullName evidence="1">Uncharacterized protein</fullName>
    </submittedName>
</protein>
<organism evidence="1 2">
    <name type="scientific">Erythroxylum novogranatense</name>
    <dbReference type="NCBI Taxonomy" id="1862640"/>
    <lineage>
        <taxon>Eukaryota</taxon>
        <taxon>Viridiplantae</taxon>
        <taxon>Streptophyta</taxon>
        <taxon>Embryophyta</taxon>
        <taxon>Tracheophyta</taxon>
        <taxon>Spermatophyta</taxon>
        <taxon>Magnoliopsida</taxon>
        <taxon>eudicotyledons</taxon>
        <taxon>Gunneridae</taxon>
        <taxon>Pentapetalae</taxon>
        <taxon>rosids</taxon>
        <taxon>fabids</taxon>
        <taxon>Malpighiales</taxon>
        <taxon>Erythroxylaceae</taxon>
        <taxon>Erythroxylum</taxon>
    </lineage>
</organism>
<name>A0AAV8SD48_9ROSI</name>
<dbReference type="Proteomes" id="UP001159364">
    <property type="component" value="Linkage Group LG11"/>
</dbReference>
<sequence length="67" mass="7611">MYISIEKSGCHMPEGLLNNKLNATGAAIYVRVKYTLKLSLTEPRSHYHFEGVSLILSWCTRLLVMVI</sequence>
<proteinExistence type="predicted"/>
<accession>A0AAV8SD48</accession>
<dbReference type="EMBL" id="JAIWQS010000011">
    <property type="protein sequence ID" value="KAJ8750054.1"/>
    <property type="molecule type" value="Genomic_DNA"/>
</dbReference>
<dbReference type="AlphaFoldDB" id="A0AAV8SD48"/>
<keyword evidence="2" id="KW-1185">Reference proteome</keyword>
<reference evidence="1 2" key="1">
    <citation type="submission" date="2021-09" db="EMBL/GenBank/DDBJ databases">
        <title>Genomic insights and catalytic innovation underlie evolution of tropane alkaloids biosynthesis.</title>
        <authorList>
            <person name="Wang Y.-J."/>
            <person name="Tian T."/>
            <person name="Huang J.-P."/>
            <person name="Huang S.-X."/>
        </authorList>
    </citation>
    <scope>NUCLEOTIDE SEQUENCE [LARGE SCALE GENOMIC DNA]</scope>
    <source>
        <strain evidence="1">KIB-2018</strain>
        <tissue evidence="1">Leaf</tissue>
    </source>
</reference>
<evidence type="ECO:0000313" key="1">
    <source>
        <dbReference type="EMBL" id="KAJ8750054.1"/>
    </source>
</evidence>
<evidence type="ECO:0000313" key="2">
    <source>
        <dbReference type="Proteomes" id="UP001159364"/>
    </source>
</evidence>
<comment type="caution">
    <text evidence="1">The sequence shown here is derived from an EMBL/GenBank/DDBJ whole genome shotgun (WGS) entry which is preliminary data.</text>
</comment>
<gene>
    <name evidence="1" type="ORF">K2173_013969</name>
</gene>